<sequence>MQWHLVEPETSSEWSWHRFLTSGGFPEEEGGGGEARKREEAWLPLETLPSAVMAEEMKEELEETLKVSFENSRSEELLLVAEKRLGLVKSRVRVCECVGAKVVVGWWTVTELAGGMGWLFEGRGARRNRAWPVRLSKEMSFLKFETVAWVR</sequence>
<organism evidence="1 2">
    <name type="scientific">Vigna mungo</name>
    <name type="common">Black gram</name>
    <name type="synonym">Phaseolus mungo</name>
    <dbReference type="NCBI Taxonomy" id="3915"/>
    <lineage>
        <taxon>Eukaryota</taxon>
        <taxon>Viridiplantae</taxon>
        <taxon>Streptophyta</taxon>
        <taxon>Embryophyta</taxon>
        <taxon>Tracheophyta</taxon>
        <taxon>Spermatophyta</taxon>
        <taxon>Magnoliopsida</taxon>
        <taxon>eudicotyledons</taxon>
        <taxon>Gunneridae</taxon>
        <taxon>Pentapetalae</taxon>
        <taxon>rosids</taxon>
        <taxon>fabids</taxon>
        <taxon>Fabales</taxon>
        <taxon>Fabaceae</taxon>
        <taxon>Papilionoideae</taxon>
        <taxon>50 kb inversion clade</taxon>
        <taxon>NPAAA clade</taxon>
        <taxon>indigoferoid/millettioid clade</taxon>
        <taxon>Phaseoleae</taxon>
        <taxon>Vigna</taxon>
    </lineage>
</organism>
<gene>
    <name evidence="1" type="ORF">V8G54_007544</name>
</gene>
<reference evidence="1 2" key="1">
    <citation type="journal article" date="2023" name="Life. Sci Alliance">
        <title>Evolutionary insights into 3D genome organization and epigenetic landscape of Vigna mungo.</title>
        <authorList>
            <person name="Junaid A."/>
            <person name="Singh B."/>
            <person name="Bhatia S."/>
        </authorList>
    </citation>
    <scope>NUCLEOTIDE SEQUENCE [LARGE SCALE GENOMIC DNA]</scope>
    <source>
        <strain evidence="1">Urdbean</strain>
    </source>
</reference>
<evidence type="ECO:0000313" key="1">
    <source>
        <dbReference type="EMBL" id="WVZ20222.1"/>
    </source>
</evidence>
<protein>
    <submittedName>
        <fullName evidence="1">Uncharacterized protein</fullName>
    </submittedName>
</protein>
<keyword evidence="2" id="KW-1185">Reference proteome</keyword>
<dbReference type="Proteomes" id="UP001374535">
    <property type="component" value="Chromosome 2"/>
</dbReference>
<dbReference type="AlphaFoldDB" id="A0AAQ3S7E7"/>
<dbReference type="EMBL" id="CP144699">
    <property type="protein sequence ID" value="WVZ20222.1"/>
    <property type="molecule type" value="Genomic_DNA"/>
</dbReference>
<evidence type="ECO:0000313" key="2">
    <source>
        <dbReference type="Proteomes" id="UP001374535"/>
    </source>
</evidence>
<proteinExistence type="predicted"/>
<name>A0AAQ3S7E7_VIGMU</name>
<accession>A0AAQ3S7E7</accession>